<comment type="caution">
    <text evidence="3">The sequence shown here is derived from an EMBL/GenBank/DDBJ whole genome shotgun (WGS) entry which is preliminary data.</text>
</comment>
<accession>A0A8J4Y7L5</accession>
<feature type="region of interest" description="Disordered" evidence="1">
    <location>
        <begin position="124"/>
        <end position="153"/>
    </location>
</feature>
<name>A0A8J4Y7L5_CHIOP</name>
<keyword evidence="2" id="KW-0472">Membrane</keyword>
<proteinExistence type="predicted"/>
<evidence type="ECO:0000313" key="3">
    <source>
        <dbReference type="EMBL" id="KAG0718211.1"/>
    </source>
</evidence>
<feature type="region of interest" description="Disordered" evidence="1">
    <location>
        <begin position="92"/>
        <end position="112"/>
    </location>
</feature>
<dbReference type="EMBL" id="JACEEZ010016433">
    <property type="protein sequence ID" value="KAG0718211.1"/>
    <property type="molecule type" value="Genomic_DNA"/>
</dbReference>
<feature type="transmembrane region" description="Helical" evidence="2">
    <location>
        <begin position="198"/>
        <end position="221"/>
    </location>
</feature>
<organism evidence="3 4">
    <name type="scientific">Chionoecetes opilio</name>
    <name type="common">Atlantic snow crab</name>
    <name type="synonym">Cancer opilio</name>
    <dbReference type="NCBI Taxonomy" id="41210"/>
    <lineage>
        <taxon>Eukaryota</taxon>
        <taxon>Metazoa</taxon>
        <taxon>Ecdysozoa</taxon>
        <taxon>Arthropoda</taxon>
        <taxon>Crustacea</taxon>
        <taxon>Multicrustacea</taxon>
        <taxon>Malacostraca</taxon>
        <taxon>Eumalacostraca</taxon>
        <taxon>Eucarida</taxon>
        <taxon>Decapoda</taxon>
        <taxon>Pleocyemata</taxon>
        <taxon>Brachyura</taxon>
        <taxon>Eubrachyura</taxon>
        <taxon>Majoidea</taxon>
        <taxon>Majidae</taxon>
        <taxon>Chionoecetes</taxon>
    </lineage>
</organism>
<keyword evidence="2" id="KW-1133">Transmembrane helix</keyword>
<evidence type="ECO:0000256" key="2">
    <source>
        <dbReference type="SAM" id="Phobius"/>
    </source>
</evidence>
<protein>
    <submittedName>
        <fullName evidence="3">Uncharacterized protein</fullName>
    </submittedName>
</protein>
<gene>
    <name evidence="3" type="ORF">GWK47_052871</name>
</gene>
<feature type="compositionally biased region" description="Pro residues" evidence="1">
    <location>
        <begin position="136"/>
        <end position="147"/>
    </location>
</feature>
<reference evidence="3" key="1">
    <citation type="submission" date="2020-07" db="EMBL/GenBank/DDBJ databases">
        <title>The High-quality genome of the commercially important snow crab, Chionoecetes opilio.</title>
        <authorList>
            <person name="Jeong J.-H."/>
            <person name="Ryu S."/>
        </authorList>
    </citation>
    <scope>NUCLEOTIDE SEQUENCE</scope>
    <source>
        <strain evidence="3">MADBK_172401_WGS</strain>
        <tissue evidence="3">Digestive gland</tissue>
    </source>
</reference>
<dbReference type="AlphaFoldDB" id="A0A8J4Y7L5"/>
<evidence type="ECO:0000256" key="1">
    <source>
        <dbReference type="SAM" id="MobiDB-lite"/>
    </source>
</evidence>
<feature type="transmembrane region" description="Helical" evidence="2">
    <location>
        <begin position="175"/>
        <end position="192"/>
    </location>
</feature>
<feature type="compositionally biased region" description="Acidic residues" evidence="1">
    <location>
        <begin position="99"/>
        <end position="112"/>
    </location>
</feature>
<dbReference type="Proteomes" id="UP000770661">
    <property type="component" value="Unassembled WGS sequence"/>
</dbReference>
<evidence type="ECO:0000313" key="4">
    <source>
        <dbReference type="Proteomes" id="UP000770661"/>
    </source>
</evidence>
<keyword evidence="4" id="KW-1185">Reference proteome</keyword>
<sequence>MTGKKKGAASLLVRHCEAAGHTQPIHKVNAFTVEVDVVAMNTQQIRTPDSDDPTGTSHPRRSLLDAILGELGTPRDTDSQLLDRSLEDDLEVNVRGEASEDDLPDYDNDLDDFSEEQMYSGHRRSGSVLSSESEMPPLPLTSPPHTPAFPTDEEEEITEYDNEVRPPQKIFPLNFPKNIPLFLVAFFSALFFDILNSLYLLFIFFYFYYLFIYFFLLFFFFTSSPSKFLPFNFP</sequence>
<keyword evidence="2" id="KW-0812">Transmembrane</keyword>